<proteinExistence type="predicted"/>
<organism evidence="3 4">
    <name type="scientific">Idiomarina baltica OS145</name>
    <dbReference type="NCBI Taxonomy" id="314276"/>
    <lineage>
        <taxon>Bacteria</taxon>
        <taxon>Pseudomonadati</taxon>
        <taxon>Pseudomonadota</taxon>
        <taxon>Gammaproteobacteria</taxon>
        <taxon>Alteromonadales</taxon>
        <taxon>Idiomarinaceae</taxon>
        <taxon>Idiomarina</taxon>
    </lineage>
</organism>
<name>A0ABM9WL88_9GAMM</name>
<protein>
    <submittedName>
        <fullName evidence="3">Predicted dehydrogenase</fullName>
    </submittedName>
</protein>
<keyword evidence="1" id="KW-1133">Transmembrane helix</keyword>
<evidence type="ECO:0000313" key="3">
    <source>
        <dbReference type="EMBL" id="EAQ31655.1"/>
    </source>
</evidence>
<sequence>MQSTRLKYANRALAINYFPAAGAQQHVVIAPALGVKQRFYHRFAQWLAEQGIAVTCFDYYGIGDSIDKPLSKIETDIIDWATLDLDNVLTWAQEQLPSAELIWLGHSLGGQLLGLIPHPERIDRIVTVASGTGYWRQASSQVRRTSWLLWYLAIPLATPIAGYFPGKRLNMVGDMPAQAMRQWSRWCRSRNYLFDHLSTAQLKGYQRLTQSYHAFAISDDELLVEDNVRALLQRYPNTQQKLTHLTPQQAGRRIGHFNIFKPTHQQTLWQKALLPAIKADQTARLVTEEN</sequence>
<dbReference type="InterPro" id="IPR029058">
    <property type="entry name" value="AB_hydrolase_fold"/>
</dbReference>
<dbReference type="SUPFAM" id="SSF53474">
    <property type="entry name" value="alpha/beta-Hydrolases"/>
    <property type="match status" value="1"/>
</dbReference>
<dbReference type="RefSeq" id="WP_006956555.1">
    <property type="nucleotide sequence ID" value="NZ_CH672408.1"/>
</dbReference>
<dbReference type="EMBL" id="AAMX01000013">
    <property type="protein sequence ID" value="EAQ31655.1"/>
    <property type="molecule type" value="Genomic_DNA"/>
</dbReference>
<reference evidence="3 4" key="1">
    <citation type="submission" date="2006-01" db="EMBL/GenBank/DDBJ databases">
        <authorList>
            <person name="Brettar I."/>
            <person name="Hofle M."/>
            <person name="Ferriera S."/>
            <person name="Johnson J."/>
            <person name="Kravitz S."/>
            <person name="Halpern A."/>
            <person name="Remington K."/>
            <person name="Beeson K."/>
            <person name="Tran B."/>
            <person name="Rogers Y.-H."/>
            <person name="Friedman R."/>
            <person name="Venter J.C."/>
        </authorList>
    </citation>
    <scope>NUCLEOTIDE SEQUENCE [LARGE SCALE GENOMIC DNA]</scope>
    <source>
        <strain evidence="3 4">OS145</strain>
    </source>
</reference>
<evidence type="ECO:0000256" key="1">
    <source>
        <dbReference type="SAM" id="Phobius"/>
    </source>
</evidence>
<comment type="caution">
    <text evidence="3">The sequence shown here is derived from an EMBL/GenBank/DDBJ whole genome shotgun (WGS) entry which is preliminary data.</text>
</comment>
<dbReference type="InterPro" id="IPR017208">
    <property type="entry name" value="UCP037442_abhydr"/>
</dbReference>
<keyword evidence="1" id="KW-0812">Transmembrane</keyword>
<gene>
    <name evidence="3" type="ORF">OS145_10460</name>
</gene>
<dbReference type="PIRSF" id="PIRSF037442">
    <property type="entry name" value="UCP037442_abhydr"/>
    <property type="match status" value="1"/>
</dbReference>
<dbReference type="Proteomes" id="UP000016543">
    <property type="component" value="Unassembled WGS sequence"/>
</dbReference>
<keyword evidence="4" id="KW-1185">Reference proteome</keyword>
<evidence type="ECO:0000313" key="4">
    <source>
        <dbReference type="Proteomes" id="UP000016543"/>
    </source>
</evidence>
<dbReference type="InterPro" id="IPR022742">
    <property type="entry name" value="Hydrolase_4"/>
</dbReference>
<feature type="domain" description="Serine aminopeptidase S33" evidence="2">
    <location>
        <begin position="24"/>
        <end position="149"/>
    </location>
</feature>
<evidence type="ECO:0000259" key="2">
    <source>
        <dbReference type="Pfam" id="PF12146"/>
    </source>
</evidence>
<dbReference type="Pfam" id="PF12146">
    <property type="entry name" value="Hydrolase_4"/>
    <property type="match status" value="1"/>
</dbReference>
<keyword evidence="1" id="KW-0472">Membrane</keyword>
<accession>A0ABM9WL88</accession>
<dbReference type="Gene3D" id="3.40.50.1820">
    <property type="entry name" value="alpha/beta hydrolase"/>
    <property type="match status" value="1"/>
</dbReference>
<feature type="transmembrane region" description="Helical" evidence="1">
    <location>
        <begin position="147"/>
        <end position="166"/>
    </location>
</feature>